<feature type="domain" description="Reverse transcriptase" evidence="1">
    <location>
        <begin position="34"/>
        <end position="301"/>
    </location>
</feature>
<dbReference type="SUPFAM" id="SSF56672">
    <property type="entry name" value="DNA/RNA polymerases"/>
    <property type="match status" value="1"/>
</dbReference>
<dbReference type="GeneTree" id="ENSGT00940000163630"/>
<protein>
    <recommendedName>
        <fullName evidence="1">Reverse transcriptase domain-containing protein</fullName>
    </recommendedName>
</protein>
<reference evidence="2" key="2">
    <citation type="submission" date="2025-09" db="UniProtKB">
        <authorList>
            <consortium name="Ensembl"/>
        </authorList>
    </citation>
    <scope>IDENTIFICATION</scope>
</reference>
<dbReference type="Proteomes" id="UP000694569">
    <property type="component" value="Unplaced"/>
</dbReference>
<dbReference type="InterPro" id="IPR043502">
    <property type="entry name" value="DNA/RNA_pol_sf"/>
</dbReference>
<sequence>MPQGKAPGPDCFTSKYYKSFVEELTPHLGAVFLQAQSSGTFDQDMLEATVVTIPKPGKSMEACANYRPISLINLDVKIYSKIMAIRLAEILPFLICNDQVGFIHHRQGPDNTKKLLSLTHLMSTSQIPGVILSLDAEKAFDRVHWLFLQMVLRKFGVPEEACKAFFALYNLPTAKVLTAGFLSRSFTILNGTRQGCPLSPLLYALALEPLAQAIRQSDEVVGVPVGPRMHKISLFADDIMLTISSPLTSLPALHSLLQDYSAVSYHKINVPKTQTLPIHLIDEDLLKLKITYRYQWCSKSITYLD</sequence>
<proteinExistence type="predicted"/>
<dbReference type="PROSITE" id="PS50878">
    <property type="entry name" value="RT_POL"/>
    <property type="match status" value="1"/>
</dbReference>
<dbReference type="AlphaFoldDB" id="A0A8C5LYZ4"/>
<dbReference type="InterPro" id="IPR000477">
    <property type="entry name" value="RT_dom"/>
</dbReference>
<keyword evidence="3" id="KW-1185">Reference proteome</keyword>
<dbReference type="Ensembl" id="ENSLLET00000004394.1">
    <property type="protein sequence ID" value="ENSLLEP00000004198.1"/>
    <property type="gene ID" value="ENSLLEG00000002718.1"/>
</dbReference>
<dbReference type="OrthoDB" id="416119at2759"/>
<dbReference type="Pfam" id="PF00078">
    <property type="entry name" value="RVT_1"/>
    <property type="match status" value="1"/>
</dbReference>
<evidence type="ECO:0000313" key="2">
    <source>
        <dbReference type="Ensembl" id="ENSLLEP00000004198.1"/>
    </source>
</evidence>
<dbReference type="PANTHER" id="PTHR31635">
    <property type="entry name" value="REVERSE TRANSCRIPTASE DOMAIN-CONTAINING PROTEIN-RELATED"/>
    <property type="match status" value="1"/>
</dbReference>
<dbReference type="CDD" id="cd01650">
    <property type="entry name" value="RT_nLTR_like"/>
    <property type="match status" value="1"/>
</dbReference>
<organism evidence="2 3">
    <name type="scientific">Leptobrachium leishanense</name>
    <name type="common">Leishan spiny toad</name>
    <dbReference type="NCBI Taxonomy" id="445787"/>
    <lineage>
        <taxon>Eukaryota</taxon>
        <taxon>Metazoa</taxon>
        <taxon>Chordata</taxon>
        <taxon>Craniata</taxon>
        <taxon>Vertebrata</taxon>
        <taxon>Euteleostomi</taxon>
        <taxon>Amphibia</taxon>
        <taxon>Batrachia</taxon>
        <taxon>Anura</taxon>
        <taxon>Pelobatoidea</taxon>
        <taxon>Megophryidae</taxon>
        <taxon>Leptobrachium</taxon>
    </lineage>
</organism>
<dbReference type="PANTHER" id="PTHR31635:SF196">
    <property type="entry name" value="REVERSE TRANSCRIPTASE DOMAIN-CONTAINING PROTEIN-RELATED"/>
    <property type="match status" value="1"/>
</dbReference>
<name>A0A8C5LYZ4_9ANUR</name>
<evidence type="ECO:0000259" key="1">
    <source>
        <dbReference type="PROSITE" id="PS50878"/>
    </source>
</evidence>
<evidence type="ECO:0000313" key="3">
    <source>
        <dbReference type="Proteomes" id="UP000694569"/>
    </source>
</evidence>
<reference evidence="2" key="1">
    <citation type="submission" date="2025-08" db="UniProtKB">
        <authorList>
            <consortium name="Ensembl"/>
        </authorList>
    </citation>
    <scope>IDENTIFICATION</scope>
</reference>
<accession>A0A8C5LYZ4</accession>